<proteinExistence type="predicted"/>
<accession>A0A1A9KLV8</accession>
<name>A0A1A9KLV8_9PSED</name>
<keyword evidence="3" id="KW-0614">Plasmid</keyword>
<geneLocation type="plasmid" evidence="4">
    <name>prbl16</name>
</geneLocation>
<keyword evidence="1" id="KW-0175">Coiled coil</keyword>
<dbReference type="EMBL" id="CP015879">
    <property type="protein sequence ID" value="ANI18786.1"/>
    <property type="molecule type" value="Genomic_DNA"/>
</dbReference>
<feature type="transmembrane region" description="Helical" evidence="2">
    <location>
        <begin position="17"/>
        <end position="35"/>
    </location>
</feature>
<keyword evidence="2" id="KW-0472">Membrane</keyword>
<keyword evidence="2" id="KW-0812">Transmembrane</keyword>
<dbReference type="Proteomes" id="UP000077748">
    <property type="component" value="Plasmid pRBL16"/>
</dbReference>
<keyword evidence="2" id="KW-1133">Transmembrane helix</keyword>
<feature type="coiled-coil region" evidence="1">
    <location>
        <begin position="64"/>
        <end position="127"/>
    </location>
</feature>
<sequence length="507" mass="53643">MSADNDQKKNVITKQRGLYIVAAVGALGVAMNFMGGNSETTGATSVDAPKAVEVGSDKVNSITIQDKDAALTQFAKKIETLEDKIKRGEEDREALKAKMLEDQRKAEQKSNTEIRALSEEVAQLRKDQVDGVYGGINKLDKGSSMPLPPSSSEGLNLEDFSLEPPIPAVSATPSNSNRYGPNYFLLNGGDAGGQQFNGKSGGGAGSTAETEQQLFANMSAPESNGIQRAGVNTYNETDATLAKLNGRQPNPDPMPAAQSLNAALPTQSQRETYEVPAFSFVEVTTLHGVACPIGANAPGASEEGKIPARPVVLPVRGIFKGPNGAERDLGTIHLMGLCSGNRNSSSNTGRATIRIEQLSYWDETGGAQTVPATGYIVDTRDNEQDVYGRLDKASGRTLALQSAAAAAAAYASTLSQAEFTTNSSMENGTSSTTSQLTGNATKAAVNEGIAGMFKKISERFEREANAAVDTVIVEPGIKLRFVTDQTFRVLKPAEAFDIDPGMYDTLI</sequence>
<evidence type="ECO:0000313" key="4">
    <source>
        <dbReference type="Proteomes" id="UP000077748"/>
    </source>
</evidence>
<evidence type="ECO:0000313" key="3">
    <source>
        <dbReference type="EMBL" id="ANI18786.1"/>
    </source>
</evidence>
<reference evidence="3 4" key="1">
    <citation type="submission" date="2016-05" db="EMBL/GenBank/DDBJ databases">
        <title>Genome Sequence of Pseudomonas citronellolis Strain SJTE-3, an Estrogens and Persistent Organic Pollutants degradation strain.</title>
        <authorList>
            <person name="Liang R."/>
        </authorList>
    </citation>
    <scope>NUCLEOTIDE SEQUENCE [LARGE SCALE GENOMIC DNA]</scope>
    <source>
        <strain evidence="3 4">SJTE-3</strain>
        <plasmid evidence="4">Plasmid prbl16</plasmid>
    </source>
</reference>
<evidence type="ECO:0000256" key="1">
    <source>
        <dbReference type="SAM" id="Coils"/>
    </source>
</evidence>
<protein>
    <submittedName>
        <fullName evidence="3">Conjugal transfer protein TraB</fullName>
    </submittedName>
</protein>
<evidence type="ECO:0000256" key="2">
    <source>
        <dbReference type="SAM" id="Phobius"/>
    </source>
</evidence>
<dbReference type="RefSeq" id="WP_019486151.1">
    <property type="nucleotide sequence ID" value="NZ_CP015879.1"/>
</dbReference>
<organism evidence="3 4">
    <name type="scientific">Pseudomonas citronellolis</name>
    <dbReference type="NCBI Taxonomy" id="53408"/>
    <lineage>
        <taxon>Bacteria</taxon>
        <taxon>Pseudomonadati</taxon>
        <taxon>Pseudomonadota</taxon>
        <taxon>Gammaproteobacteria</taxon>
        <taxon>Pseudomonadales</taxon>
        <taxon>Pseudomonadaceae</taxon>
        <taxon>Pseudomonas</taxon>
    </lineage>
</organism>
<gene>
    <name evidence="3" type="ORF">A9C11_32530</name>
</gene>
<dbReference type="AlphaFoldDB" id="A0A1A9KLV8"/>